<dbReference type="PANTHER" id="PTHR44936:SF10">
    <property type="entry name" value="SENSOR PROTEIN RSTB"/>
    <property type="match status" value="1"/>
</dbReference>
<keyword evidence="5 8" id="KW-0418">Kinase</keyword>
<dbReference type="GO" id="GO:0005524">
    <property type="term" value="F:ATP binding"/>
    <property type="evidence" value="ECO:0007669"/>
    <property type="project" value="UniProtKB-KW"/>
</dbReference>
<evidence type="ECO:0000256" key="3">
    <source>
        <dbReference type="ARBA" id="ARBA00022679"/>
    </source>
</evidence>
<comment type="catalytic activity">
    <reaction evidence="1">
        <text>ATP + protein L-histidine = ADP + protein N-phospho-L-histidine.</text>
        <dbReference type="EC" id="2.7.13.3"/>
    </reaction>
</comment>
<dbReference type="GO" id="GO:0000155">
    <property type="term" value="F:phosphorelay sensor kinase activity"/>
    <property type="evidence" value="ECO:0007669"/>
    <property type="project" value="TreeGrafter"/>
</dbReference>
<dbReference type="Pfam" id="PF02518">
    <property type="entry name" value="HATPase_c"/>
    <property type="match status" value="1"/>
</dbReference>
<accession>A0A4R5QJY4</accession>
<dbReference type="PANTHER" id="PTHR44936">
    <property type="entry name" value="SENSOR PROTEIN CREC"/>
    <property type="match status" value="1"/>
</dbReference>
<dbReference type="AlphaFoldDB" id="A0A4R5QJY4"/>
<keyword evidence="4" id="KW-0547">Nucleotide-binding</keyword>
<dbReference type="InterPro" id="IPR036890">
    <property type="entry name" value="HATPase_C_sf"/>
</dbReference>
<proteinExistence type="predicted"/>
<dbReference type="InterPro" id="IPR003594">
    <property type="entry name" value="HATPase_dom"/>
</dbReference>
<dbReference type="InterPro" id="IPR005467">
    <property type="entry name" value="His_kinase_dom"/>
</dbReference>
<dbReference type="GO" id="GO:0005886">
    <property type="term" value="C:plasma membrane"/>
    <property type="evidence" value="ECO:0007669"/>
    <property type="project" value="TreeGrafter"/>
</dbReference>
<evidence type="ECO:0000313" key="9">
    <source>
        <dbReference type="Proteomes" id="UP000295096"/>
    </source>
</evidence>
<gene>
    <name evidence="8" type="ORF">E2C06_07020</name>
</gene>
<dbReference type="InterPro" id="IPR004358">
    <property type="entry name" value="Sig_transdc_His_kin-like_C"/>
</dbReference>
<evidence type="ECO:0000256" key="5">
    <source>
        <dbReference type="ARBA" id="ARBA00022777"/>
    </source>
</evidence>
<name>A0A4R5QJY4_9PROT</name>
<reference evidence="8 9" key="1">
    <citation type="journal article" date="2016" name="J. Microbiol.">
        <title>Dankookia rubra gen. nov., sp. nov., an alphaproteobacterium isolated from sediment of a shallow stream.</title>
        <authorList>
            <person name="Kim W.H."/>
            <person name="Kim D.H."/>
            <person name="Kang K."/>
            <person name="Ahn T.Y."/>
        </authorList>
    </citation>
    <scope>NUCLEOTIDE SEQUENCE [LARGE SCALE GENOMIC DNA]</scope>
    <source>
        <strain evidence="8 9">JCM30602</strain>
    </source>
</reference>
<dbReference type="EMBL" id="SMSJ01000006">
    <property type="protein sequence ID" value="TDH63129.1"/>
    <property type="molecule type" value="Genomic_DNA"/>
</dbReference>
<dbReference type="SUPFAM" id="SSF55874">
    <property type="entry name" value="ATPase domain of HSP90 chaperone/DNA topoisomerase II/histidine kinase"/>
    <property type="match status" value="1"/>
</dbReference>
<organism evidence="8 9">
    <name type="scientific">Dankookia rubra</name>
    <dbReference type="NCBI Taxonomy" id="1442381"/>
    <lineage>
        <taxon>Bacteria</taxon>
        <taxon>Pseudomonadati</taxon>
        <taxon>Pseudomonadota</taxon>
        <taxon>Alphaproteobacteria</taxon>
        <taxon>Acetobacterales</taxon>
        <taxon>Roseomonadaceae</taxon>
        <taxon>Dankookia</taxon>
    </lineage>
</organism>
<feature type="domain" description="Histidine kinase" evidence="7">
    <location>
        <begin position="52"/>
        <end position="250"/>
    </location>
</feature>
<dbReference type="InterPro" id="IPR050980">
    <property type="entry name" value="2C_sensor_his_kinase"/>
</dbReference>
<evidence type="ECO:0000259" key="7">
    <source>
        <dbReference type="PROSITE" id="PS50109"/>
    </source>
</evidence>
<keyword evidence="3" id="KW-0808">Transferase</keyword>
<sequence length="254" mass="26507">MPGFFLACLLLSPLLALSMLRARRLAGRLRAAEDAADAARRQAEGRGRCLGLVAQELQGPGLALLSQSATLPDDPSLAVAAAAQQMLRLSDDVAEYLAVEAGPRRLAPEPLPLVPLLEDAVAEVAIRLGPGRRDWRLAGDFAGLTLQADRRALHGALTQVLARAARMTREGDQIDLRPILSDDTLAIVVEEEGAGLAAADLAAGAPPGTRGLGFGLAIARSLVEAHGGSLALEALPGIGGRIWLTLPRERLLAA</sequence>
<dbReference type="PRINTS" id="PR00344">
    <property type="entry name" value="BCTRLSENSOR"/>
</dbReference>
<protein>
    <recommendedName>
        <fullName evidence="2">histidine kinase</fullName>
        <ecNumber evidence="2">2.7.13.3</ecNumber>
    </recommendedName>
</protein>
<evidence type="ECO:0000256" key="1">
    <source>
        <dbReference type="ARBA" id="ARBA00000085"/>
    </source>
</evidence>
<dbReference type="PROSITE" id="PS50109">
    <property type="entry name" value="HIS_KIN"/>
    <property type="match status" value="1"/>
</dbReference>
<dbReference type="Proteomes" id="UP000295096">
    <property type="component" value="Unassembled WGS sequence"/>
</dbReference>
<dbReference type="Gene3D" id="3.30.565.10">
    <property type="entry name" value="Histidine kinase-like ATPase, C-terminal domain"/>
    <property type="match status" value="1"/>
</dbReference>
<evidence type="ECO:0000256" key="2">
    <source>
        <dbReference type="ARBA" id="ARBA00012438"/>
    </source>
</evidence>
<dbReference type="EC" id="2.7.13.3" evidence="2"/>
<evidence type="ECO:0000313" key="8">
    <source>
        <dbReference type="EMBL" id="TDH63129.1"/>
    </source>
</evidence>
<comment type="caution">
    <text evidence="8">The sequence shown here is derived from an EMBL/GenBank/DDBJ whole genome shotgun (WGS) entry which is preliminary data.</text>
</comment>
<keyword evidence="6" id="KW-0067">ATP-binding</keyword>
<keyword evidence="9" id="KW-1185">Reference proteome</keyword>
<dbReference type="OrthoDB" id="7283279at2"/>
<evidence type="ECO:0000256" key="6">
    <source>
        <dbReference type="ARBA" id="ARBA00022840"/>
    </source>
</evidence>
<dbReference type="RefSeq" id="WP_133287890.1">
    <property type="nucleotide sequence ID" value="NZ_SMSJ01000006.1"/>
</dbReference>
<evidence type="ECO:0000256" key="4">
    <source>
        <dbReference type="ARBA" id="ARBA00022741"/>
    </source>
</evidence>
<dbReference type="SMART" id="SM00387">
    <property type="entry name" value="HATPase_c"/>
    <property type="match status" value="1"/>
</dbReference>